<sequence>MDEKKKERRRKVKERQDLLAGQRGGEEVDAVGAPAAAGFFGVDGRSHGGVHGMRCGWDGFSSAYLSANRFGAEVPNLSAK</sequence>
<name>Q6K978_ORYSJ</name>
<gene>
    <name evidence="2" type="primary">OJ1149_C12.7</name>
</gene>
<dbReference type="EMBL" id="AP004082">
    <property type="protein sequence ID" value="BAD23000.1"/>
    <property type="molecule type" value="Genomic_DNA"/>
</dbReference>
<feature type="region of interest" description="Disordered" evidence="1">
    <location>
        <begin position="1"/>
        <end position="27"/>
    </location>
</feature>
<evidence type="ECO:0000256" key="1">
    <source>
        <dbReference type="SAM" id="MobiDB-lite"/>
    </source>
</evidence>
<evidence type="ECO:0000313" key="2">
    <source>
        <dbReference type="EMBL" id="BAD23000.1"/>
    </source>
</evidence>
<dbReference type="Proteomes" id="UP000000763">
    <property type="component" value="Chromosome 2"/>
</dbReference>
<accession>Q6K978</accession>
<feature type="compositionally biased region" description="Basic residues" evidence="1">
    <location>
        <begin position="1"/>
        <end position="13"/>
    </location>
</feature>
<organism evidence="2 3">
    <name type="scientific">Oryza sativa subsp. japonica</name>
    <name type="common">Rice</name>
    <dbReference type="NCBI Taxonomy" id="39947"/>
    <lineage>
        <taxon>Eukaryota</taxon>
        <taxon>Viridiplantae</taxon>
        <taxon>Streptophyta</taxon>
        <taxon>Embryophyta</taxon>
        <taxon>Tracheophyta</taxon>
        <taxon>Spermatophyta</taxon>
        <taxon>Magnoliopsida</taxon>
        <taxon>Liliopsida</taxon>
        <taxon>Poales</taxon>
        <taxon>Poaceae</taxon>
        <taxon>BOP clade</taxon>
        <taxon>Oryzoideae</taxon>
        <taxon>Oryzeae</taxon>
        <taxon>Oryzinae</taxon>
        <taxon>Oryza</taxon>
        <taxon>Oryza sativa</taxon>
    </lineage>
</organism>
<reference evidence="3" key="1">
    <citation type="journal article" date="2005" name="Nature">
        <title>The map-based sequence of the rice genome.</title>
        <authorList>
            <consortium name="International rice genome sequencing project (IRGSP)"/>
            <person name="Matsumoto T."/>
            <person name="Wu J."/>
            <person name="Kanamori H."/>
            <person name="Katayose Y."/>
            <person name="Fujisawa M."/>
            <person name="Namiki N."/>
            <person name="Mizuno H."/>
            <person name="Yamamoto K."/>
            <person name="Antonio B.A."/>
            <person name="Baba T."/>
            <person name="Sakata K."/>
            <person name="Nagamura Y."/>
            <person name="Aoki H."/>
            <person name="Arikawa K."/>
            <person name="Arita K."/>
            <person name="Bito T."/>
            <person name="Chiden Y."/>
            <person name="Fujitsuka N."/>
            <person name="Fukunaka R."/>
            <person name="Hamada M."/>
            <person name="Harada C."/>
            <person name="Hayashi A."/>
            <person name="Hijishita S."/>
            <person name="Honda M."/>
            <person name="Hosokawa S."/>
            <person name="Ichikawa Y."/>
            <person name="Idonuma A."/>
            <person name="Iijima M."/>
            <person name="Ikeda M."/>
            <person name="Ikeno M."/>
            <person name="Ito K."/>
            <person name="Ito S."/>
            <person name="Ito T."/>
            <person name="Ito Y."/>
            <person name="Ito Y."/>
            <person name="Iwabuchi A."/>
            <person name="Kamiya K."/>
            <person name="Karasawa W."/>
            <person name="Kurita K."/>
            <person name="Katagiri S."/>
            <person name="Kikuta A."/>
            <person name="Kobayashi H."/>
            <person name="Kobayashi N."/>
            <person name="Machita K."/>
            <person name="Maehara T."/>
            <person name="Masukawa M."/>
            <person name="Mizubayashi T."/>
            <person name="Mukai Y."/>
            <person name="Nagasaki H."/>
            <person name="Nagata Y."/>
            <person name="Naito S."/>
            <person name="Nakashima M."/>
            <person name="Nakama Y."/>
            <person name="Nakamichi Y."/>
            <person name="Nakamura M."/>
            <person name="Meguro A."/>
            <person name="Negishi M."/>
            <person name="Ohta I."/>
            <person name="Ohta T."/>
            <person name="Okamoto M."/>
            <person name="Ono N."/>
            <person name="Saji S."/>
            <person name="Sakaguchi M."/>
            <person name="Sakai K."/>
            <person name="Shibata M."/>
            <person name="Shimokawa T."/>
            <person name="Song J."/>
            <person name="Takazaki Y."/>
            <person name="Terasawa K."/>
            <person name="Tsugane M."/>
            <person name="Tsuji K."/>
            <person name="Ueda S."/>
            <person name="Waki K."/>
            <person name="Yamagata H."/>
            <person name="Yamamoto M."/>
            <person name="Yamamoto S."/>
            <person name="Yamane H."/>
            <person name="Yoshiki S."/>
            <person name="Yoshihara R."/>
            <person name="Yukawa K."/>
            <person name="Zhong H."/>
            <person name="Yano M."/>
            <person name="Yuan Q."/>
            <person name="Ouyang S."/>
            <person name="Liu J."/>
            <person name="Jones K.M."/>
            <person name="Gansberger K."/>
            <person name="Moffat K."/>
            <person name="Hill J."/>
            <person name="Bera J."/>
            <person name="Fadrosh D."/>
            <person name="Jin S."/>
            <person name="Johri S."/>
            <person name="Kim M."/>
            <person name="Overton L."/>
            <person name="Reardon M."/>
            <person name="Tsitrin T."/>
            <person name="Vuong H."/>
            <person name="Weaver B."/>
            <person name="Ciecko A."/>
            <person name="Tallon L."/>
            <person name="Jackson J."/>
            <person name="Pai G."/>
            <person name="Aken S.V."/>
            <person name="Utterback T."/>
            <person name="Reidmuller S."/>
            <person name="Feldblyum T."/>
            <person name="Hsiao J."/>
            <person name="Zismann V."/>
            <person name="Iobst S."/>
            <person name="de Vazeille A.R."/>
            <person name="Buell C.R."/>
            <person name="Ying K."/>
            <person name="Li Y."/>
            <person name="Lu T."/>
            <person name="Huang Y."/>
            <person name="Zhao Q."/>
            <person name="Feng Q."/>
            <person name="Zhang L."/>
            <person name="Zhu J."/>
            <person name="Weng Q."/>
            <person name="Mu J."/>
            <person name="Lu Y."/>
            <person name="Fan D."/>
            <person name="Liu Y."/>
            <person name="Guan J."/>
            <person name="Zhang Y."/>
            <person name="Yu S."/>
            <person name="Liu X."/>
            <person name="Zhang Y."/>
            <person name="Hong G."/>
            <person name="Han B."/>
            <person name="Choisne N."/>
            <person name="Demange N."/>
            <person name="Orjeda G."/>
            <person name="Samain S."/>
            <person name="Cattolico L."/>
            <person name="Pelletier E."/>
            <person name="Couloux A."/>
            <person name="Segurens B."/>
            <person name="Wincker P."/>
            <person name="D'Hont A."/>
            <person name="Scarpelli C."/>
            <person name="Weissenbach J."/>
            <person name="Salanoubat M."/>
            <person name="Quetier F."/>
            <person name="Yu Y."/>
            <person name="Kim H.R."/>
            <person name="Rambo T."/>
            <person name="Currie J."/>
            <person name="Collura K."/>
            <person name="Luo M."/>
            <person name="Yang T."/>
            <person name="Ammiraju J.S.S."/>
            <person name="Engler F."/>
            <person name="Soderlund C."/>
            <person name="Wing R.A."/>
            <person name="Palmer L.E."/>
            <person name="de la Bastide M."/>
            <person name="Spiegel L."/>
            <person name="Nascimento L."/>
            <person name="Zutavern T."/>
            <person name="O'Shaughnessy A."/>
            <person name="Dike S."/>
            <person name="Dedhia N."/>
            <person name="Preston R."/>
            <person name="Balija V."/>
            <person name="McCombie W.R."/>
            <person name="Chow T."/>
            <person name="Chen H."/>
            <person name="Chung M."/>
            <person name="Chen C."/>
            <person name="Shaw J."/>
            <person name="Wu H."/>
            <person name="Hsiao K."/>
            <person name="Chao Y."/>
            <person name="Chu M."/>
            <person name="Cheng C."/>
            <person name="Hour A."/>
            <person name="Lee P."/>
            <person name="Lin S."/>
            <person name="Lin Y."/>
            <person name="Liou J."/>
            <person name="Liu S."/>
            <person name="Hsing Y."/>
            <person name="Raghuvanshi S."/>
            <person name="Mohanty A."/>
            <person name="Bharti A.K."/>
            <person name="Gaur A."/>
            <person name="Gupta V."/>
            <person name="Kumar D."/>
            <person name="Ravi V."/>
            <person name="Vij S."/>
            <person name="Kapur A."/>
            <person name="Khurana P."/>
            <person name="Khurana P."/>
            <person name="Khurana J.P."/>
            <person name="Tyagi A.K."/>
            <person name="Gaikwad K."/>
            <person name="Singh A."/>
            <person name="Dalal V."/>
            <person name="Srivastava S."/>
            <person name="Dixit A."/>
            <person name="Pal A.K."/>
            <person name="Ghazi I.A."/>
            <person name="Yadav M."/>
            <person name="Pandit A."/>
            <person name="Bhargava A."/>
            <person name="Sureshbabu K."/>
            <person name="Batra K."/>
            <person name="Sharma T.R."/>
            <person name="Mohapatra T."/>
            <person name="Singh N.K."/>
            <person name="Messing J."/>
            <person name="Nelson A.B."/>
            <person name="Fuks G."/>
            <person name="Kavchok S."/>
            <person name="Keizer G."/>
            <person name="Linton E."/>
            <person name="Llaca V."/>
            <person name="Song R."/>
            <person name="Tanyolac B."/>
            <person name="Young S."/>
            <person name="Ho-Il K."/>
            <person name="Hahn J.H."/>
            <person name="Sangsakoo G."/>
            <person name="Vanavichit A."/>
            <person name="de Mattos Luiz.A.T."/>
            <person name="Zimmer P.D."/>
            <person name="Malone G."/>
            <person name="Dellagostin O."/>
            <person name="de Oliveira A.C."/>
            <person name="Bevan M."/>
            <person name="Bancroft I."/>
            <person name="Minx P."/>
            <person name="Cordum H."/>
            <person name="Wilson R."/>
            <person name="Cheng Z."/>
            <person name="Jin W."/>
            <person name="Jiang J."/>
            <person name="Leong S.A."/>
            <person name="Iwama H."/>
            <person name="Gojobori T."/>
            <person name="Itoh T."/>
            <person name="Niimura Y."/>
            <person name="Fujii Y."/>
            <person name="Habara T."/>
            <person name="Sakai H."/>
            <person name="Sato Y."/>
            <person name="Wilson G."/>
            <person name="Kumar K."/>
            <person name="McCouch S."/>
            <person name="Juretic N."/>
            <person name="Hoen D."/>
            <person name="Wright S."/>
            <person name="Bruskiewich R."/>
            <person name="Bureau T."/>
            <person name="Miyao A."/>
            <person name="Hirochika H."/>
            <person name="Nishikawa T."/>
            <person name="Kadowaki K."/>
            <person name="Sugiura M."/>
            <person name="Burr B."/>
            <person name="Sasaki T."/>
        </authorList>
    </citation>
    <scope>NUCLEOTIDE SEQUENCE [LARGE SCALE GENOMIC DNA]</scope>
    <source>
        <strain evidence="3">cv. Nipponbare</strain>
    </source>
</reference>
<proteinExistence type="predicted"/>
<reference evidence="3" key="2">
    <citation type="journal article" date="2008" name="Nucleic Acids Res.">
        <title>The rice annotation project database (RAP-DB): 2008 update.</title>
        <authorList>
            <consortium name="The rice annotation project (RAP)"/>
        </authorList>
    </citation>
    <scope>GENOME REANNOTATION</scope>
    <source>
        <strain evidence="3">cv. Nipponbare</strain>
    </source>
</reference>
<evidence type="ECO:0000313" key="3">
    <source>
        <dbReference type="Proteomes" id="UP000000763"/>
    </source>
</evidence>
<protein>
    <submittedName>
        <fullName evidence="2">Uncharacterized protein</fullName>
    </submittedName>
</protein>
<dbReference type="AlphaFoldDB" id="Q6K978"/>